<sequence>MAVNRFAFSSGLNAFEANNEEFLSAISVDHSFYFGNVVSLSDSLQLTNQKVEDWIRTRIEVAKLQKKMKANASDYDNVAQAFFKERKVLLESLDWTIEGFDEVKERIQSVMDIADDLQESQAEHAEEVAEIRANEFYSDQQKVKLIRTFNEIRNQKKELYIEPTKMD</sequence>
<dbReference type="Proteomes" id="UP000218831">
    <property type="component" value="Unassembled WGS sequence"/>
</dbReference>
<comment type="caution">
    <text evidence="1">The sequence shown here is derived from an EMBL/GenBank/DDBJ whole genome shotgun (WGS) entry which is preliminary data.</text>
</comment>
<dbReference type="AlphaFoldDB" id="A0A2A2G7D5"/>
<evidence type="ECO:0000313" key="1">
    <source>
        <dbReference type="EMBL" id="PAU92769.1"/>
    </source>
</evidence>
<protein>
    <submittedName>
        <fullName evidence="1">Uncharacterized protein</fullName>
    </submittedName>
</protein>
<proteinExistence type="predicted"/>
<accession>A0A2A2G7D5</accession>
<dbReference type="OrthoDB" id="1493788at2"/>
<keyword evidence="2" id="KW-1185">Reference proteome</keyword>
<dbReference type="EMBL" id="NSKE01000013">
    <property type="protein sequence ID" value="PAU92769.1"/>
    <property type="molecule type" value="Genomic_DNA"/>
</dbReference>
<dbReference type="RefSeq" id="WP_095607622.1">
    <property type="nucleotide sequence ID" value="NZ_NSKE01000013.1"/>
</dbReference>
<reference evidence="1 2" key="1">
    <citation type="submission" date="2017-08" db="EMBL/GenBank/DDBJ databases">
        <title>Aliifodinibius alkalisoli sp. nov., isolated from saline alkaline soil.</title>
        <authorList>
            <person name="Liu D."/>
            <person name="Zhang G."/>
        </authorList>
    </citation>
    <scope>NUCLEOTIDE SEQUENCE [LARGE SCALE GENOMIC DNA]</scope>
    <source>
        <strain evidence="1 2">WN023</strain>
    </source>
</reference>
<evidence type="ECO:0000313" key="2">
    <source>
        <dbReference type="Proteomes" id="UP000218831"/>
    </source>
</evidence>
<name>A0A2A2G7D5_9BACT</name>
<gene>
    <name evidence="1" type="ORF">CK503_14860</name>
</gene>
<organism evidence="1 2">
    <name type="scientific">Fodinibius salipaludis</name>
    <dbReference type="NCBI Taxonomy" id="2032627"/>
    <lineage>
        <taxon>Bacteria</taxon>
        <taxon>Pseudomonadati</taxon>
        <taxon>Balneolota</taxon>
        <taxon>Balneolia</taxon>
        <taxon>Balneolales</taxon>
        <taxon>Balneolaceae</taxon>
        <taxon>Fodinibius</taxon>
    </lineage>
</organism>